<dbReference type="Gene3D" id="1.10.10.750">
    <property type="entry name" value="Ypt/Rab-GAP domain of gyp1p, domain 1"/>
    <property type="match status" value="1"/>
</dbReference>
<evidence type="ECO:0000256" key="1">
    <source>
        <dbReference type="ARBA" id="ARBA00004514"/>
    </source>
</evidence>
<comment type="subcellular location">
    <subcellularLocation>
        <location evidence="1">Cytoplasm</location>
        <location evidence="1">Cytosol</location>
    </subcellularLocation>
    <subcellularLocation>
        <location evidence="2">Lysosome membrane</location>
    </subcellularLocation>
</comment>
<dbReference type="PANTHER" id="PTHR13530:SF3">
    <property type="entry name" value="TBC1 DOMAIN FAMILY MEMBER 7"/>
    <property type="match status" value="1"/>
</dbReference>
<proteinExistence type="predicted"/>
<feature type="domain" description="Rab-GAP TBC" evidence="7">
    <location>
        <begin position="113"/>
        <end position="183"/>
    </location>
</feature>
<name>A0A2T7PJR2_POMCA</name>
<dbReference type="InterPro" id="IPR035969">
    <property type="entry name" value="Rab-GAP_TBC_sf"/>
</dbReference>
<dbReference type="STRING" id="400727.A0A2T7PJR2"/>
<dbReference type="Pfam" id="PF00566">
    <property type="entry name" value="RabGAP-TBC"/>
    <property type="match status" value="1"/>
</dbReference>
<sequence>MAAEERNFRSYYYEKFGFRTVEEKKSVEILLKEQHINLEKLRFFCLRFALPAVYRTLVWKILLGVLPPHQSSHDFVLAQRKEQLKDLKQGLSLLNKGGDIASPEPEATLRCLKKEDPDHKLCHHLQEHYVLTSLPLIDWFTCCFASVLPDISFERVWDKVIGGSTFVLVYVAVSILIFFRRPLLSMKSSEEMVAYLRHIPEDCGDIIVNQALDLWTQNGSQLMSSKSDSPNVDKSRN</sequence>
<keyword evidence="6" id="KW-0812">Transmembrane</keyword>
<dbReference type="SUPFAM" id="SSF47923">
    <property type="entry name" value="Ypt/Rab-GAP domain of gyp1p"/>
    <property type="match status" value="2"/>
</dbReference>
<dbReference type="GO" id="GO:0005096">
    <property type="term" value="F:GTPase activator activity"/>
    <property type="evidence" value="ECO:0007669"/>
    <property type="project" value="TreeGrafter"/>
</dbReference>
<evidence type="ECO:0000313" key="9">
    <source>
        <dbReference type="Proteomes" id="UP000245119"/>
    </source>
</evidence>
<dbReference type="GO" id="GO:0005765">
    <property type="term" value="C:lysosomal membrane"/>
    <property type="evidence" value="ECO:0007669"/>
    <property type="project" value="UniProtKB-SubCell"/>
</dbReference>
<dbReference type="AlphaFoldDB" id="A0A2T7PJR2"/>
<dbReference type="EMBL" id="PZQS01000003">
    <property type="protein sequence ID" value="PVD33627.1"/>
    <property type="molecule type" value="Genomic_DNA"/>
</dbReference>
<evidence type="ECO:0000256" key="5">
    <source>
        <dbReference type="ARBA" id="ARBA00046045"/>
    </source>
</evidence>
<keyword evidence="4" id="KW-0458">Lysosome</keyword>
<accession>A0A2T7PJR2</accession>
<evidence type="ECO:0000259" key="7">
    <source>
        <dbReference type="Pfam" id="PF00566"/>
    </source>
</evidence>
<comment type="caution">
    <text evidence="8">The sequence shown here is derived from an EMBL/GenBank/DDBJ whole genome shotgun (WGS) entry which is preliminary data.</text>
</comment>
<dbReference type="GO" id="GO:0032007">
    <property type="term" value="P:negative regulation of TOR signaling"/>
    <property type="evidence" value="ECO:0007669"/>
    <property type="project" value="TreeGrafter"/>
</dbReference>
<dbReference type="InterPro" id="IPR000195">
    <property type="entry name" value="Rab-GAP-TBC_dom"/>
</dbReference>
<evidence type="ECO:0000256" key="4">
    <source>
        <dbReference type="ARBA" id="ARBA00023228"/>
    </source>
</evidence>
<keyword evidence="6" id="KW-0472">Membrane</keyword>
<gene>
    <name evidence="8" type="ORF">C0Q70_04885</name>
</gene>
<evidence type="ECO:0000256" key="3">
    <source>
        <dbReference type="ARBA" id="ARBA00015455"/>
    </source>
</evidence>
<feature type="transmembrane region" description="Helical" evidence="6">
    <location>
        <begin position="160"/>
        <end position="179"/>
    </location>
</feature>
<dbReference type="PANTHER" id="PTHR13530">
    <property type="entry name" value="TBC1 DOMAIN FAMILY MEMBER 7"/>
    <property type="match status" value="1"/>
</dbReference>
<organism evidence="8 9">
    <name type="scientific">Pomacea canaliculata</name>
    <name type="common">Golden apple snail</name>
    <dbReference type="NCBI Taxonomy" id="400727"/>
    <lineage>
        <taxon>Eukaryota</taxon>
        <taxon>Metazoa</taxon>
        <taxon>Spiralia</taxon>
        <taxon>Lophotrochozoa</taxon>
        <taxon>Mollusca</taxon>
        <taxon>Gastropoda</taxon>
        <taxon>Caenogastropoda</taxon>
        <taxon>Architaenioglossa</taxon>
        <taxon>Ampullarioidea</taxon>
        <taxon>Ampullariidae</taxon>
        <taxon>Pomacea</taxon>
    </lineage>
</organism>
<keyword evidence="6" id="KW-1133">Transmembrane helix</keyword>
<reference evidence="8 9" key="1">
    <citation type="submission" date="2018-04" db="EMBL/GenBank/DDBJ databases">
        <title>The genome of golden apple snail Pomacea canaliculata provides insight into stress tolerance and invasive adaptation.</title>
        <authorList>
            <person name="Liu C."/>
            <person name="Liu B."/>
            <person name="Ren Y."/>
            <person name="Zhang Y."/>
            <person name="Wang H."/>
            <person name="Li S."/>
            <person name="Jiang F."/>
            <person name="Yin L."/>
            <person name="Zhang G."/>
            <person name="Qian W."/>
            <person name="Fan W."/>
        </authorList>
    </citation>
    <scope>NUCLEOTIDE SEQUENCE [LARGE SCALE GENOMIC DNA]</scope>
    <source>
        <strain evidence="8">SZHN2017</strain>
        <tissue evidence="8">Muscle</tissue>
    </source>
</reference>
<protein>
    <recommendedName>
        <fullName evidence="3">TBC1 domain family member 7</fullName>
    </recommendedName>
</protein>
<dbReference type="GO" id="GO:0005829">
    <property type="term" value="C:cytosol"/>
    <property type="evidence" value="ECO:0007669"/>
    <property type="project" value="UniProtKB-SubCell"/>
</dbReference>
<dbReference type="InterPro" id="IPR039842">
    <property type="entry name" value="TBC1D7"/>
</dbReference>
<comment type="function">
    <text evidence="5">Non-catalytic component of the TSC-TBC complex, a multiprotein complex that acts as a negative regulator of the canonical mTORC1 complex, an evolutionarily conserved central nutrient sensor that stimulates anabolic reactions and macromolecule biosynthesis to promote cellular biomass generation and growth. The TSC-TBC complex acts as a GTPase-activating protein (GAP) for the small GTPase RHEB, a direct activator of the protein kinase activity of mTORC1. In absence of nutrients, the TSC-TBC complex inhibits mTORC1, thereby preventing phosphorylation of ribosomal protein S6 kinase (RPS6KB1 and RPS6KB2) and EIF4EBP1 (4E-BP1) by the mTORC1 signaling. The TSC-TBC complex is inactivated in response to nutrients, relieving inhibition of mTORC1.</text>
</comment>
<dbReference type="OrthoDB" id="18718at2759"/>
<evidence type="ECO:0000256" key="2">
    <source>
        <dbReference type="ARBA" id="ARBA00004656"/>
    </source>
</evidence>
<dbReference type="Proteomes" id="UP000245119">
    <property type="component" value="Linkage Group LG3"/>
</dbReference>
<evidence type="ECO:0000256" key="6">
    <source>
        <dbReference type="SAM" id="Phobius"/>
    </source>
</evidence>
<evidence type="ECO:0000313" key="8">
    <source>
        <dbReference type="EMBL" id="PVD33627.1"/>
    </source>
</evidence>
<keyword evidence="9" id="KW-1185">Reference proteome</keyword>
<dbReference type="Gene3D" id="1.10.472.80">
    <property type="entry name" value="Ypt/Rab-GAP domain of gyp1p, domain 3"/>
    <property type="match status" value="1"/>
</dbReference>